<keyword evidence="1" id="KW-0472">Membrane</keyword>
<gene>
    <name evidence="2" type="ORF">GCM10022261_29860</name>
</gene>
<comment type="caution">
    <text evidence="2">The sequence shown here is derived from an EMBL/GenBank/DDBJ whole genome shotgun (WGS) entry which is preliminary data.</text>
</comment>
<reference evidence="3" key="1">
    <citation type="journal article" date="2019" name="Int. J. Syst. Evol. Microbiol.">
        <title>The Global Catalogue of Microorganisms (GCM) 10K type strain sequencing project: providing services to taxonomists for standard genome sequencing and annotation.</title>
        <authorList>
            <consortium name="The Broad Institute Genomics Platform"/>
            <consortium name="The Broad Institute Genome Sequencing Center for Infectious Disease"/>
            <person name="Wu L."/>
            <person name="Ma J."/>
        </authorList>
    </citation>
    <scope>NUCLEOTIDE SEQUENCE [LARGE SCALE GENOMIC DNA]</scope>
    <source>
        <strain evidence="3">JCM 17458</strain>
    </source>
</reference>
<proteinExistence type="predicted"/>
<keyword evidence="3" id="KW-1185">Reference proteome</keyword>
<feature type="transmembrane region" description="Helical" evidence="1">
    <location>
        <begin position="164"/>
        <end position="180"/>
    </location>
</feature>
<dbReference type="EMBL" id="BAABAZ010000012">
    <property type="protein sequence ID" value="GAA4285455.1"/>
    <property type="molecule type" value="Genomic_DNA"/>
</dbReference>
<feature type="transmembrane region" description="Helical" evidence="1">
    <location>
        <begin position="12"/>
        <end position="35"/>
    </location>
</feature>
<evidence type="ECO:0008006" key="4">
    <source>
        <dbReference type="Google" id="ProtNLM"/>
    </source>
</evidence>
<name>A0ABP8EN88_9MICO</name>
<feature type="transmembrane region" description="Helical" evidence="1">
    <location>
        <begin position="390"/>
        <end position="410"/>
    </location>
</feature>
<feature type="transmembrane region" description="Helical" evidence="1">
    <location>
        <begin position="239"/>
        <end position="264"/>
    </location>
</feature>
<evidence type="ECO:0000313" key="2">
    <source>
        <dbReference type="EMBL" id="GAA4285455.1"/>
    </source>
</evidence>
<evidence type="ECO:0000313" key="3">
    <source>
        <dbReference type="Proteomes" id="UP001501586"/>
    </source>
</evidence>
<feature type="transmembrane region" description="Helical" evidence="1">
    <location>
        <begin position="343"/>
        <end position="363"/>
    </location>
</feature>
<accession>A0ABP8EN88</accession>
<keyword evidence="1" id="KW-1133">Transmembrane helix</keyword>
<feature type="transmembrane region" description="Helical" evidence="1">
    <location>
        <begin position="210"/>
        <end position="227"/>
    </location>
</feature>
<feature type="transmembrane region" description="Helical" evidence="1">
    <location>
        <begin position="312"/>
        <end position="331"/>
    </location>
</feature>
<feature type="transmembrane region" description="Helical" evidence="1">
    <location>
        <begin position="110"/>
        <end position="128"/>
    </location>
</feature>
<keyword evidence="1" id="KW-0812">Transmembrane</keyword>
<feature type="transmembrane region" description="Helical" evidence="1">
    <location>
        <begin position="422"/>
        <end position="439"/>
    </location>
</feature>
<organism evidence="2 3">
    <name type="scientific">Brevibacterium daeguense</name>
    <dbReference type="NCBI Taxonomy" id="909936"/>
    <lineage>
        <taxon>Bacteria</taxon>
        <taxon>Bacillati</taxon>
        <taxon>Actinomycetota</taxon>
        <taxon>Actinomycetes</taxon>
        <taxon>Micrococcales</taxon>
        <taxon>Brevibacteriaceae</taxon>
        <taxon>Brevibacterium</taxon>
    </lineage>
</organism>
<feature type="transmembrane region" description="Helical" evidence="1">
    <location>
        <begin position="47"/>
        <end position="65"/>
    </location>
</feature>
<dbReference type="Proteomes" id="UP001501586">
    <property type="component" value="Unassembled WGS sequence"/>
</dbReference>
<protein>
    <recommendedName>
        <fullName evidence="4">YfhO family protein</fullName>
    </recommendedName>
</protein>
<feature type="transmembrane region" description="Helical" evidence="1">
    <location>
        <begin position="187"/>
        <end position="204"/>
    </location>
</feature>
<sequence>MLSVPRGPRRAWSGYLLVLVLASLIVFGGLIAHPGTRVFAENDDTSLFIWWFAHAADVVAGWFGLGSGERNLLYSTSMNHPGGVNGAWNTSVLGLALPMVPVTWLAGPVVAYNLCIIAAPVVSALAAARFIRSFLPRPPAFLGGFAYGFSTYLISQAAGHLNLAFAPFPPLVALGIVQLLRSEGRGATLRTAVWLGLVIGWQFYVSTELLAGTFLAAVTLVLCWALLSWRTFRSGLPSLVGGGVMASALGLLIGTPLLAAMFGLPGAPRAAIRPHGVWNNDVFDPVVPGPFTLLGGGPSPIPRRVPIDPSEVGGYVGIVWLLFAAAVVICHWRSARYGRMVRVAATTGILVWLLSMGSPWYFWGREFVASTPFRIVESMPVLANVLPMRLAVHSTLVLSLLLALGAWTGLRSRRFAVRRGTILAVIASLILVTPGAVHTRPIIIPEFYQGAYAEAIEPGAVVKTLPRPIALASPHADEAMTWQALTGMHYRETGGYFIGSTDISPVIYSAPQDELDRLLQDYAGRSLPRGSSAAGTAVAEDLQERGIDHVVIALDGRHLSHSPSEIARFVSGATGAPYLENGGVYIIDLP</sequence>
<evidence type="ECO:0000256" key="1">
    <source>
        <dbReference type="SAM" id="Phobius"/>
    </source>
</evidence>
<dbReference type="RefSeq" id="WP_236863293.1">
    <property type="nucleotide sequence ID" value="NZ_BAABAZ010000012.1"/>
</dbReference>